<dbReference type="Proteomes" id="UP000273143">
    <property type="component" value="Chromosome"/>
</dbReference>
<evidence type="ECO:0000313" key="2">
    <source>
        <dbReference type="EMBL" id="AZS50856.1"/>
    </source>
</evidence>
<dbReference type="RefSeq" id="WP_127163498.1">
    <property type="nucleotide sequence ID" value="NZ_CP029822.1"/>
</dbReference>
<dbReference type="InterPro" id="IPR004942">
    <property type="entry name" value="Roadblock/LAMTOR2_dom"/>
</dbReference>
<organism evidence="2 3">
    <name type="scientific">Entomomonas moraniae</name>
    <dbReference type="NCBI Taxonomy" id="2213226"/>
    <lineage>
        <taxon>Bacteria</taxon>
        <taxon>Pseudomonadati</taxon>
        <taxon>Pseudomonadota</taxon>
        <taxon>Gammaproteobacteria</taxon>
        <taxon>Pseudomonadales</taxon>
        <taxon>Pseudomonadaceae</taxon>
        <taxon>Entomomonas</taxon>
    </lineage>
</organism>
<dbReference type="SUPFAM" id="SSF103196">
    <property type="entry name" value="Roadblock/LC7 domain"/>
    <property type="match status" value="1"/>
</dbReference>
<dbReference type="KEGG" id="emo:DM558_08705"/>
<sequence length="136" mass="14758">MSDDSISDIVQNISEELLSLLLTNVKSVNAAIISTADGFEVSSKYTYQANINKLSALSSSLSAIGSMATLEAEMGKQYRHVMIESDGGFLIVMDIPYVHYPMILCVVASDQALLARVIQQAKNVSMTLVDQLPKDL</sequence>
<dbReference type="AlphaFoldDB" id="A0A3S9XF01"/>
<name>A0A3S9XF01_9GAMM</name>
<keyword evidence="3" id="KW-1185">Reference proteome</keyword>
<protein>
    <recommendedName>
        <fullName evidence="1">Roadblock/LAMTOR2 domain-containing protein</fullName>
    </recommendedName>
</protein>
<dbReference type="EMBL" id="CP029822">
    <property type="protein sequence ID" value="AZS50856.1"/>
    <property type="molecule type" value="Genomic_DNA"/>
</dbReference>
<accession>A0A3S9XF01</accession>
<proteinExistence type="predicted"/>
<reference evidence="3" key="1">
    <citation type="submission" date="2018-06" db="EMBL/GenBank/DDBJ databases">
        <title>Complete genome of Pseudomonas insecticola strain QZS01.</title>
        <authorList>
            <person name="Wang J."/>
            <person name="Su Q."/>
        </authorList>
    </citation>
    <scope>NUCLEOTIDE SEQUENCE [LARGE SCALE GENOMIC DNA]</scope>
    <source>
        <strain evidence="3">QZS01</strain>
    </source>
</reference>
<evidence type="ECO:0000313" key="3">
    <source>
        <dbReference type="Proteomes" id="UP000273143"/>
    </source>
</evidence>
<evidence type="ECO:0000259" key="1">
    <source>
        <dbReference type="SMART" id="SM00960"/>
    </source>
</evidence>
<gene>
    <name evidence="2" type="ORF">DM558_08705</name>
</gene>
<feature type="domain" description="Roadblock/LAMTOR2" evidence="1">
    <location>
        <begin position="14"/>
        <end position="108"/>
    </location>
</feature>
<dbReference type="Pfam" id="PF03259">
    <property type="entry name" value="Robl_LC7"/>
    <property type="match status" value="1"/>
</dbReference>
<dbReference type="SMART" id="SM00960">
    <property type="entry name" value="Robl_LC7"/>
    <property type="match status" value="1"/>
</dbReference>
<dbReference type="Gene3D" id="3.30.450.30">
    <property type="entry name" value="Dynein light chain 2a, cytoplasmic"/>
    <property type="match status" value="1"/>
</dbReference>